<name>A0A382T8N9_9ZZZZ</name>
<reference evidence="1" key="1">
    <citation type="submission" date="2018-05" db="EMBL/GenBank/DDBJ databases">
        <authorList>
            <person name="Lanie J.A."/>
            <person name="Ng W.-L."/>
            <person name="Kazmierczak K.M."/>
            <person name="Andrzejewski T.M."/>
            <person name="Davidsen T.M."/>
            <person name="Wayne K.J."/>
            <person name="Tettelin H."/>
            <person name="Glass J.I."/>
            <person name="Rusch D."/>
            <person name="Podicherti R."/>
            <person name="Tsui H.-C.T."/>
            <person name="Winkler M.E."/>
        </authorList>
    </citation>
    <scope>NUCLEOTIDE SEQUENCE</scope>
</reference>
<protein>
    <submittedName>
        <fullName evidence="1">Uncharacterized protein</fullName>
    </submittedName>
</protein>
<dbReference type="EMBL" id="UINC01134709">
    <property type="protein sequence ID" value="SVD18416.1"/>
    <property type="molecule type" value="Genomic_DNA"/>
</dbReference>
<evidence type="ECO:0000313" key="1">
    <source>
        <dbReference type="EMBL" id="SVD18416.1"/>
    </source>
</evidence>
<dbReference type="AlphaFoldDB" id="A0A382T8N9"/>
<proteinExistence type="predicted"/>
<feature type="non-terminal residue" evidence="1">
    <location>
        <position position="1"/>
    </location>
</feature>
<gene>
    <name evidence="1" type="ORF">METZ01_LOCUS371270</name>
</gene>
<accession>A0A382T8N9</accession>
<sequence>IFGELYLNFCANFVCIDKFKSVRRSSKKELESKFTFTIT</sequence>
<organism evidence="1">
    <name type="scientific">marine metagenome</name>
    <dbReference type="NCBI Taxonomy" id="408172"/>
    <lineage>
        <taxon>unclassified sequences</taxon>
        <taxon>metagenomes</taxon>
        <taxon>ecological metagenomes</taxon>
    </lineage>
</organism>